<dbReference type="AlphaFoldDB" id="A0A316HKS9"/>
<reference evidence="3 4" key="1">
    <citation type="submission" date="2018-05" db="EMBL/GenBank/DDBJ databases">
        <title>Genomic Encyclopedia of Archaeal and Bacterial Type Strains, Phase II (KMG-II): from individual species to whole genera.</title>
        <authorList>
            <person name="Goeker M."/>
        </authorList>
    </citation>
    <scope>NUCLEOTIDE SEQUENCE [LARGE SCALE GENOMIC DNA]</scope>
    <source>
        <strain evidence="3 4">DSM 19975</strain>
    </source>
</reference>
<keyword evidence="2" id="KW-1133">Transmembrane helix</keyword>
<evidence type="ECO:0000256" key="2">
    <source>
        <dbReference type="SAM" id="Phobius"/>
    </source>
</evidence>
<evidence type="ECO:0000313" key="4">
    <source>
        <dbReference type="Proteomes" id="UP000245678"/>
    </source>
</evidence>
<keyword evidence="2" id="KW-0812">Transmembrane</keyword>
<feature type="transmembrane region" description="Helical" evidence="2">
    <location>
        <begin position="7"/>
        <end position="30"/>
    </location>
</feature>
<accession>A0A316HKS9</accession>
<evidence type="ECO:0000256" key="1">
    <source>
        <dbReference type="SAM" id="MobiDB-lite"/>
    </source>
</evidence>
<dbReference type="GO" id="GO:0090313">
    <property type="term" value="P:regulation of protein targeting to membrane"/>
    <property type="evidence" value="ECO:0007669"/>
    <property type="project" value="TreeGrafter"/>
</dbReference>
<dbReference type="GO" id="GO:0005886">
    <property type="term" value="C:plasma membrane"/>
    <property type="evidence" value="ECO:0007669"/>
    <property type="project" value="TreeGrafter"/>
</dbReference>
<dbReference type="EMBL" id="QGHA01000001">
    <property type="protein sequence ID" value="PWK80561.1"/>
    <property type="molecule type" value="Genomic_DNA"/>
</dbReference>
<keyword evidence="4" id="KW-1185">Reference proteome</keyword>
<dbReference type="PANTHER" id="PTHR30441">
    <property type="entry name" value="DUF748 DOMAIN-CONTAINING PROTEIN"/>
    <property type="match status" value="1"/>
</dbReference>
<feature type="compositionally biased region" description="Polar residues" evidence="1">
    <location>
        <begin position="835"/>
        <end position="846"/>
    </location>
</feature>
<sequence>MPKWLKVVLKVAAALTGIIIILFIALAVYINYNKQKVLTMITAELNKNLNGTLTIGSIDPTLFKGFPGVSVELKDVTLKDSRWAEHRHTLLSAKDFEVSVNAVALVKGEVVINKIDVGNADINLFTDSTGYSNTSVFKAKPKVEKDPKEKQTSSSTQIKNFSLNQVNFVVDDRHAYKLFKFAINNLSGRMEYPNKGWNADIDLNTMVNSFSFNTQKGSFMKNKLLKGHFDVSYDYNSQVIHMAPNKLSIGDDDFNVAAQFNLQSPQTPFTINLKVNDILWTSAANLLAANITKSLKMFDLKKPIDVTCDLKGSFGGGGDPSIYVTARVKDNTLTTQGGTIENCSFNGVFSNNYINGKGLTDENSVIKLYHFNGTYKDIPFTIDTALINNLNTPIATGIFRSRFPVTKLNPVIGEESLRFTKGLVDLKLAYKADIVNFKFTKPYVTGNVDIKNADVTYLPRNLVFKNNSIALKFTDKDLYINNIRLQNGSSIVNMQGKVSNFLNLYYTDPEKIVIVWQITSPEIHLGEFLGFLNSRGGRESGKSSGRGKKVSGAQITHQLNTAFDKGQAELHLRVAKVYYKKFLATDATADILLADNAMKVRNVSLKSAGGSLNLSGLILQGPVNNFAVSANVKHVNTSAFFASFSNFGLKDFTSNNLQGFLSARADIKGGIKNTGDLVPKSIKGFAQVDFTEGALIKFAPIKSVGKFAFPFRDLDNITFGDLKARFDINGDKINIAPMKINSSVLNMDVEGVYSLSSGTNIALDIPLRNPKNDSKITNDAEREKKRMRGIVLHILATDGDNGKIKIKWNKNHKKTDGSDSDKKEDDNDKKAGKEQQSSSGTNGSNW</sequence>
<evidence type="ECO:0000313" key="3">
    <source>
        <dbReference type="EMBL" id="PWK80561.1"/>
    </source>
</evidence>
<name>A0A316HKS9_9SPHI</name>
<comment type="caution">
    <text evidence="3">The sequence shown here is derived from an EMBL/GenBank/DDBJ whole genome shotgun (WGS) entry which is preliminary data.</text>
</comment>
<dbReference type="InterPro" id="IPR052894">
    <property type="entry name" value="AsmA-related"/>
</dbReference>
<protein>
    <submittedName>
        <fullName evidence="3">AsmA-like protein</fullName>
    </submittedName>
</protein>
<organism evidence="3 4">
    <name type="scientific">Mucilaginibacter oryzae</name>
    <dbReference type="NCBI Taxonomy" id="468058"/>
    <lineage>
        <taxon>Bacteria</taxon>
        <taxon>Pseudomonadati</taxon>
        <taxon>Bacteroidota</taxon>
        <taxon>Sphingobacteriia</taxon>
        <taxon>Sphingobacteriales</taxon>
        <taxon>Sphingobacteriaceae</taxon>
        <taxon>Mucilaginibacter</taxon>
    </lineage>
</organism>
<dbReference type="RefSeq" id="WP_109606854.1">
    <property type="nucleotide sequence ID" value="NZ_QGHA01000001.1"/>
</dbReference>
<dbReference type="Proteomes" id="UP000245678">
    <property type="component" value="Unassembled WGS sequence"/>
</dbReference>
<gene>
    <name evidence="3" type="ORF">LX99_01030</name>
</gene>
<proteinExistence type="predicted"/>
<dbReference type="PANTHER" id="PTHR30441:SF8">
    <property type="entry name" value="DUF748 DOMAIN-CONTAINING PROTEIN"/>
    <property type="match status" value="1"/>
</dbReference>
<feature type="compositionally biased region" description="Basic and acidic residues" evidence="1">
    <location>
        <begin position="814"/>
        <end position="833"/>
    </location>
</feature>
<feature type="region of interest" description="Disordered" evidence="1">
    <location>
        <begin position="805"/>
        <end position="846"/>
    </location>
</feature>
<keyword evidence="2" id="KW-0472">Membrane</keyword>